<name>A0AAV1F4H4_XYRNO</name>
<proteinExistence type="predicted"/>
<dbReference type="AlphaFoldDB" id="A0AAV1F4H4"/>
<sequence length="79" mass="9108">MEDPQTLDISLNLLVCKLGSHQYRQHQLPHRPRLPPFQKPLNLPLNLKNPSGRFRLDSFPSSSSFMFKNLPVTIATLRL</sequence>
<keyword evidence="2" id="KW-1185">Reference proteome</keyword>
<accession>A0AAV1F4H4</accession>
<evidence type="ECO:0000313" key="1">
    <source>
        <dbReference type="EMBL" id="CAJ1055845.1"/>
    </source>
</evidence>
<organism evidence="1 2">
    <name type="scientific">Xyrichtys novacula</name>
    <name type="common">Pearly razorfish</name>
    <name type="synonym">Hemipteronotus novacula</name>
    <dbReference type="NCBI Taxonomy" id="13765"/>
    <lineage>
        <taxon>Eukaryota</taxon>
        <taxon>Metazoa</taxon>
        <taxon>Chordata</taxon>
        <taxon>Craniata</taxon>
        <taxon>Vertebrata</taxon>
        <taxon>Euteleostomi</taxon>
        <taxon>Actinopterygii</taxon>
        <taxon>Neopterygii</taxon>
        <taxon>Teleostei</taxon>
        <taxon>Neoteleostei</taxon>
        <taxon>Acanthomorphata</taxon>
        <taxon>Eupercaria</taxon>
        <taxon>Labriformes</taxon>
        <taxon>Labridae</taxon>
        <taxon>Xyrichtys</taxon>
    </lineage>
</organism>
<dbReference type="Proteomes" id="UP001178508">
    <property type="component" value="Chromosome 5"/>
</dbReference>
<protein>
    <submittedName>
        <fullName evidence="1">Uncharacterized protein</fullName>
    </submittedName>
</protein>
<dbReference type="EMBL" id="OY660868">
    <property type="protein sequence ID" value="CAJ1055845.1"/>
    <property type="molecule type" value="Genomic_DNA"/>
</dbReference>
<evidence type="ECO:0000313" key="2">
    <source>
        <dbReference type="Proteomes" id="UP001178508"/>
    </source>
</evidence>
<gene>
    <name evidence="1" type="ORF">XNOV1_A010538</name>
</gene>
<reference evidence="1" key="1">
    <citation type="submission" date="2023-08" db="EMBL/GenBank/DDBJ databases">
        <authorList>
            <person name="Alioto T."/>
            <person name="Alioto T."/>
            <person name="Gomez Garrido J."/>
        </authorList>
    </citation>
    <scope>NUCLEOTIDE SEQUENCE</scope>
</reference>